<evidence type="ECO:0000313" key="1">
    <source>
        <dbReference type="EMBL" id="PBN70579.1"/>
    </source>
</evidence>
<organism evidence="1 2">
    <name type="scientific">Escherichia coli</name>
    <dbReference type="NCBI Taxonomy" id="562"/>
    <lineage>
        <taxon>Bacteria</taxon>
        <taxon>Pseudomonadati</taxon>
        <taxon>Pseudomonadota</taxon>
        <taxon>Gammaproteobacteria</taxon>
        <taxon>Enterobacterales</taxon>
        <taxon>Enterobacteriaceae</taxon>
        <taxon>Escherichia</taxon>
    </lineage>
</organism>
<reference evidence="1 2" key="1">
    <citation type="journal article" date="2015" name="Genome Announc.">
        <title>Draft Genome Sequences of Human-Pathogenic Escherichia coli O26:H11 Strains Carrying the stx2 Gene Only and Circulating in France.</title>
        <authorList>
            <person name="Delannoy S."/>
            <person name="Mariani-Kurkdjian P."/>
            <person name="Bonacorsi S."/>
            <person name="Liguori S."/>
            <person name="Ison S.A."/>
            <person name="Fach P."/>
        </authorList>
    </citation>
    <scope>NUCLEOTIDE SEQUENCE [LARGE SCALE GENOMIC DNA]</scope>
    <source>
        <strain evidence="1 2">34870</strain>
    </source>
</reference>
<evidence type="ECO:0000313" key="2">
    <source>
        <dbReference type="Proteomes" id="UP000036331"/>
    </source>
</evidence>
<dbReference type="EMBL" id="LDXE02000005">
    <property type="protein sequence ID" value="PBN70579.1"/>
    <property type="molecule type" value="Genomic_DNA"/>
</dbReference>
<name>A0AAP8AQJ3_ECOLX</name>
<proteinExistence type="predicted"/>
<sequence>MSDLIIHARYCRRIPVLTETAARQGDSSARVCGDNQKRYTPGFTALTERGVVPSWSLVRCDGGRNRTTLQMITIIICRVLLVWWA</sequence>
<dbReference type="Proteomes" id="UP000036331">
    <property type="component" value="Unassembled WGS sequence"/>
</dbReference>
<comment type="caution">
    <text evidence="1">The sequence shown here is derived from an EMBL/GenBank/DDBJ whole genome shotgun (WGS) entry which is preliminary data.</text>
</comment>
<dbReference type="AlphaFoldDB" id="A0AAP8AQJ3"/>
<protein>
    <submittedName>
        <fullName evidence="1">Uncharacterized protein</fullName>
    </submittedName>
</protein>
<accession>A0AAP8AQJ3</accession>
<gene>
    <name evidence="1" type="ORF">ABE91_023105</name>
</gene>